<name>A0ABW1FT90_9ACTN</name>
<evidence type="ECO:0000313" key="3">
    <source>
        <dbReference type="EMBL" id="MFC5905699.1"/>
    </source>
</evidence>
<dbReference type="InterPro" id="IPR043763">
    <property type="entry name" value="DUF5709"/>
</dbReference>
<sequence>MSDESLMGDQVYQPDGSEVQDDEGILEREDTLVDRGLRTQLDEGWIPPDRPLAVESYGITAAEQRQGESLDQLLAHEVPDVSEDGWDGVGDCPTDGEPLDPESGDRRSGRLVSHDPALPLPEGEDGDLWASDVGISGGGASAEEAAMHIVDDPEAGYAEDDL</sequence>
<feature type="region of interest" description="Disordered" evidence="1">
    <location>
        <begin position="1"/>
        <end position="26"/>
    </location>
</feature>
<proteinExistence type="predicted"/>
<evidence type="ECO:0000256" key="1">
    <source>
        <dbReference type="SAM" id="MobiDB-lite"/>
    </source>
</evidence>
<dbReference type="RefSeq" id="WP_380578395.1">
    <property type="nucleotide sequence ID" value="NZ_JBHSQJ010000002.1"/>
</dbReference>
<dbReference type="Proteomes" id="UP001596174">
    <property type="component" value="Unassembled WGS sequence"/>
</dbReference>
<protein>
    <submittedName>
        <fullName evidence="3">DUF5709 domain-containing protein</fullName>
    </submittedName>
</protein>
<comment type="caution">
    <text evidence="3">The sequence shown here is derived from an EMBL/GenBank/DDBJ whole genome shotgun (WGS) entry which is preliminary data.</text>
</comment>
<reference evidence="4" key="1">
    <citation type="journal article" date="2019" name="Int. J. Syst. Evol. Microbiol.">
        <title>The Global Catalogue of Microorganisms (GCM) 10K type strain sequencing project: providing services to taxonomists for standard genome sequencing and annotation.</title>
        <authorList>
            <consortium name="The Broad Institute Genomics Platform"/>
            <consortium name="The Broad Institute Genome Sequencing Center for Infectious Disease"/>
            <person name="Wu L."/>
            <person name="Ma J."/>
        </authorList>
    </citation>
    <scope>NUCLEOTIDE SEQUENCE [LARGE SCALE GENOMIC DNA]</scope>
    <source>
        <strain evidence="4">JCM 4816</strain>
    </source>
</reference>
<evidence type="ECO:0000259" key="2">
    <source>
        <dbReference type="Pfam" id="PF18970"/>
    </source>
</evidence>
<accession>A0ABW1FT90</accession>
<keyword evidence="4" id="KW-1185">Reference proteome</keyword>
<feature type="domain" description="DUF5709" evidence="2">
    <location>
        <begin position="102"/>
        <end position="152"/>
    </location>
</feature>
<feature type="region of interest" description="Disordered" evidence="1">
    <location>
        <begin position="80"/>
        <end position="136"/>
    </location>
</feature>
<gene>
    <name evidence="3" type="ORF">ACFP3V_00470</name>
</gene>
<organism evidence="3 4">
    <name type="scientific">Streptacidiphilus monticola</name>
    <dbReference type="NCBI Taxonomy" id="2161674"/>
    <lineage>
        <taxon>Bacteria</taxon>
        <taxon>Bacillati</taxon>
        <taxon>Actinomycetota</taxon>
        <taxon>Actinomycetes</taxon>
        <taxon>Kitasatosporales</taxon>
        <taxon>Streptomycetaceae</taxon>
        <taxon>Streptacidiphilus</taxon>
    </lineage>
</organism>
<dbReference type="Pfam" id="PF18970">
    <property type="entry name" value="DUF5709"/>
    <property type="match status" value="1"/>
</dbReference>
<evidence type="ECO:0000313" key="4">
    <source>
        <dbReference type="Proteomes" id="UP001596174"/>
    </source>
</evidence>
<dbReference type="EMBL" id="JBHSQJ010000002">
    <property type="protein sequence ID" value="MFC5905699.1"/>
    <property type="molecule type" value="Genomic_DNA"/>
</dbReference>